<dbReference type="Pfam" id="PF07690">
    <property type="entry name" value="MFS_1"/>
    <property type="match status" value="1"/>
</dbReference>
<dbReference type="AlphaFoldDB" id="A0A316VKX2"/>
<dbReference type="SUPFAM" id="SSF103473">
    <property type="entry name" value="MFS general substrate transporter"/>
    <property type="match status" value="1"/>
</dbReference>
<feature type="transmembrane region" description="Helical" evidence="5">
    <location>
        <begin position="480"/>
        <end position="499"/>
    </location>
</feature>
<dbReference type="GO" id="GO:0000329">
    <property type="term" value="C:fungal-type vacuole membrane"/>
    <property type="evidence" value="ECO:0007669"/>
    <property type="project" value="TreeGrafter"/>
</dbReference>
<dbReference type="OrthoDB" id="410267at2759"/>
<keyword evidence="7" id="KW-1185">Reference proteome</keyword>
<feature type="transmembrane region" description="Helical" evidence="5">
    <location>
        <begin position="73"/>
        <end position="93"/>
    </location>
</feature>
<reference evidence="6 7" key="1">
    <citation type="journal article" date="2018" name="Mol. Biol. Evol.">
        <title>Broad Genomic Sampling Reveals a Smut Pathogenic Ancestry of the Fungal Clade Ustilaginomycotina.</title>
        <authorList>
            <person name="Kijpornyongpan T."/>
            <person name="Mondo S.J."/>
            <person name="Barry K."/>
            <person name="Sandor L."/>
            <person name="Lee J."/>
            <person name="Lipzen A."/>
            <person name="Pangilinan J."/>
            <person name="LaButti K."/>
            <person name="Hainaut M."/>
            <person name="Henrissat B."/>
            <person name="Grigoriev I.V."/>
            <person name="Spatafora J.W."/>
            <person name="Aime M.C."/>
        </authorList>
    </citation>
    <scope>NUCLEOTIDE SEQUENCE [LARGE SCALE GENOMIC DNA]</scope>
    <source>
        <strain evidence="6 7">MCA 3882</strain>
    </source>
</reference>
<evidence type="ECO:0000256" key="2">
    <source>
        <dbReference type="ARBA" id="ARBA00022692"/>
    </source>
</evidence>
<feature type="transmembrane region" description="Helical" evidence="5">
    <location>
        <begin position="139"/>
        <end position="163"/>
    </location>
</feature>
<dbReference type="PANTHER" id="PTHR21576:SF158">
    <property type="entry name" value="RIBOSOMAL RNA-PROCESSING PROTEIN 12-LIKE CONSERVED DOMAIN-CONTAINING PROTEIN"/>
    <property type="match status" value="1"/>
</dbReference>
<dbReference type="InterPro" id="IPR036259">
    <property type="entry name" value="MFS_trans_sf"/>
</dbReference>
<dbReference type="RefSeq" id="XP_025358554.1">
    <property type="nucleotide sequence ID" value="XM_025498445.1"/>
</dbReference>
<feature type="transmembrane region" description="Helical" evidence="5">
    <location>
        <begin position="175"/>
        <end position="202"/>
    </location>
</feature>
<keyword evidence="2 5" id="KW-0812">Transmembrane</keyword>
<feature type="transmembrane region" description="Helical" evidence="5">
    <location>
        <begin position="539"/>
        <end position="560"/>
    </location>
</feature>
<dbReference type="Proteomes" id="UP000245771">
    <property type="component" value="Unassembled WGS sequence"/>
</dbReference>
<sequence>MVSRQDQNVQDERQVPHTTPARVGWRRLLATSRSTAAVFIVANSLTAGSIFCFPLFGPKITTDLGLSLTQTNAIWSAAILGQYASAAIFGHIADTYGPRPLSFMASILFGVGYVLMAHTESDAISHHSSSSSSASSNRANFVAMAAYFVLVGTGVAASIFSALRSSTSHFKSHPGLALSIPLTLFSLSSLFLSAFASLSFFTDPNTGDLNSPKWLAWLGAALMITNALSAFGLSVPAEGQGHDEAAAEARQDQDEPVTERTALLGSRPLPAFLWSIPYNRDPSDYPREPLLSLKEYLSAPSVWIMGIVLFAGVGGAEMVMGSIGSIVVSLRAVHTALDGDNQDDKTRLGRETLALRTQQVQLLAIANTVSRLLVGLLTDLCSPQASSKRPSAISNNASRADEASWKKALQRFTISRLSLLLVGLALLCVTFIYSSIFVDRVDRLWLVSLATGTGYGLTFTVLPSTIICVWPQQFGRNYGLLTYAAALGSLFFSMLFANINDRIASRQFPIKMPDDKMNLLAEAQQAICPYGRECFAPSFAFAALVVGVAFFATVPLWRAWRTLL</sequence>
<dbReference type="GO" id="GO:0022857">
    <property type="term" value="F:transmembrane transporter activity"/>
    <property type="evidence" value="ECO:0007669"/>
    <property type="project" value="InterPro"/>
</dbReference>
<dbReference type="Gene3D" id="1.20.1250.20">
    <property type="entry name" value="MFS general substrate transporter like domains"/>
    <property type="match status" value="1"/>
</dbReference>
<keyword evidence="3 5" id="KW-1133">Transmembrane helix</keyword>
<feature type="transmembrane region" description="Helical" evidence="5">
    <location>
        <begin position="417"/>
        <end position="438"/>
    </location>
</feature>
<feature type="transmembrane region" description="Helical" evidence="5">
    <location>
        <begin position="36"/>
        <end position="57"/>
    </location>
</feature>
<evidence type="ECO:0000256" key="4">
    <source>
        <dbReference type="ARBA" id="ARBA00023136"/>
    </source>
</evidence>
<evidence type="ECO:0000313" key="7">
    <source>
        <dbReference type="Proteomes" id="UP000245771"/>
    </source>
</evidence>
<evidence type="ECO:0000256" key="1">
    <source>
        <dbReference type="ARBA" id="ARBA00004141"/>
    </source>
</evidence>
<evidence type="ECO:0000313" key="6">
    <source>
        <dbReference type="EMBL" id="PWN38252.1"/>
    </source>
</evidence>
<comment type="subcellular location">
    <subcellularLocation>
        <location evidence="1">Membrane</location>
        <topology evidence="1">Multi-pass membrane protein</topology>
    </subcellularLocation>
</comment>
<organism evidence="6 7">
    <name type="scientific">Meira miltonrushii</name>
    <dbReference type="NCBI Taxonomy" id="1280837"/>
    <lineage>
        <taxon>Eukaryota</taxon>
        <taxon>Fungi</taxon>
        <taxon>Dikarya</taxon>
        <taxon>Basidiomycota</taxon>
        <taxon>Ustilaginomycotina</taxon>
        <taxon>Exobasidiomycetes</taxon>
        <taxon>Exobasidiales</taxon>
        <taxon>Brachybasidiaceae</taxon>
        <taxon>Meira</taxon>
    </lineage>
</organism>
<keyword evidence="4 5" id="KW-0472">Membrane</keyword>
<name>A0A316VKX2_9BASI</name>
<dbReference type="GeneID" id="37020226"/>
<feature type="transmembrane region" description="Helical" evidence="5">
    <location>
        <begin position="100"/>
        <end position="119"/>
    </location>
</feature>
<accession>A0A316VKX2</accession>
<dbReference type="InParanoid" id="A0A316VKX2"/>
<dbReference type="EMBL" id="KZ819602">
    <property type="protein sequence ID" value="PWN38252.1"/>
    <property type="molecule type" value="Genomic_DNA"/>
</dbReference>
<dbReference type="InterPro" id="IPR011701">
    <property type="entry name" value="MFS"/>
</dbReference>
<evidence type="ECO:0000256" key="5">
    <source>
        <dbReference type="SAM" id="Phobius"/>
    </source>
</evidence>
<protein>
    <submittedName>
        <fullName evidence="6">MFS general substrate transporter</fullName>
    </submittedName>
</protein>
<dbReference type="STRING" id="1280837.A0A316VKX2"/>
<gene>
    <name evidence="6" type="ORF">FA14DRAFT_159904</name>
</gene>
<dbReference type="PANTHER" id="PTHR21576">
    <property type="entry name" value="UNCHARACTERIZED NODULIN-LIKE PROTEIN"/>
    <property type="match status" value="1"/>
</dbReference>
<feature type="transmembrane region" description="Helical" evidence="5">
    <location>
        <begin position="444"/>
        <end position="468"/>
    </location>
</feature>
<feature type="transmembrane region" description="Helical" evidence="5">
    <location>
        <begin position="214"/>
        <end position="233"/>
    </location>
</feature>
<evidence type="ECO:0000256" key="3">
    <source>
        <dbReference type="ARBA" id="ARBA00022989"/>
    </source>
</evidence>
<proteinExistence type="predicted"/>